<gene>
    <name evidence="4" type="primary">LOC107459088</name>
</gene>
<organism evidence="3 4">
    <name type="scientific">Arachis duranensis</name>
    <name type="common">Wild peanut</name>
    <dbReference type="NCBI Taxonomy" id="130453"/>
    <lineage>
        <taxon>Eukaryota</taxon>
        <taxon>Viridiplantae</taxon>
        <taxon>Streptophyta</taxon>
        <taxon>Embryophyta</taxon>
        <taxon>Tracheophyta</taxon>
        <taxon>Spermatophyta</taxon>
        <taxon>Magnoliopsida</taxon>
        <taxon>eudicotyledons</taxon>
        <taxon>Gunneridae</taxon>
        <taxon>Pentapetalae</taxon>
        <taxon>rosids</taxon>
        <taxon>fabids</taxon>
        <taxon>Fabales</taxon>
        <taxon>Fabaceae</taxon>
        <taxon>Papilionoideae</taxon>
        <taxon>50 kb inversion clade</taxon>
        <taxon>dalbergioids sensu lato</taxon>
        <taxon>Dalbergieae</taxon>
        <taxon>Pterocarpus clade</taxon>
        <taxon>Arachis</taxon>
    </lineage>
</organism>
<proteinExistence type="inferred from homology"/>
<dbReference type="Proteomes" id="UP000515211">
    <property type="component" value="Chromosome 7"/>
</dbReference>
<protein>
    <submittedName>
        <fullName evidence="4">Olee1-like protein</fullName>
    </submittedName>
</protein>
<accession>A0A6P4BXI3</accession>
<evidence type="ECO:0000256" key="2">
    <source>
        <dbReference type="ARBA" id="ARBA00023157"/>
    </source>
</evidence>
<dbReference type="Pfam" id="PF01190">
    <property type="entry name" value="Pollen_Ole_e_1"/>
    <property type="match status" value="1"/>
</dbReference>
<evidence type="ECO:0000313" key="3">
    <source>
        <dbReference type="Proteomes" id="UP000515211"/>
    </source>
</evidence>
<dbReference type="PANTHER" id="PTHR31614">
    <property type="entry name" value="PROTEIN DOWNSTREAM OF FLC-RELATED"/>
    <property type="match status" value="1"/>
</dbReference>
<dbReference type="InterPro" id="IPR006041">
    <property type="entry name" value="Pollen_Ole_e1_allergen"/>
</dbReference>
<dbReference type="PANTHER" id="PTHR31614:SF5">
    <property type="entry name" value="ALLERGEN-LIKE PROTEIN BRSN20"/>
    <property type="match status" value="1"/>
</dbReference>
<keyword evidence="2" id="KW-1015">Disulfide bond</keyword>
<name>A0A6P4BXI3_ARADU</name>
<keyword evidence="3" id="KW-1185">Reference proteome</keyword>
<evidence type="ECO:0000256" key="1">
    <source>
        <dbReference type="ARBA" id="ARBA00010049"/>
    </source>
</evidence>
<dbReference type="GeneID" id="107459088"/>
<sequence>MAASMNTCVAATNRAVKMMGQQVEISNLGGIRFIRINNNNPFSVKGRVYCDPCRFSFESLATTYIAGAEVILQCKDRITNDIVFSKQSQTDSSGAYTIDVDAEFENQVCDVKLLSSSQDDCKEPALGRDQSRVILNRFNGIATNDRFVNNLGFMKNEALSGCADILRKYYKFGSKN</sequence>
<dbReference type="AlphaFoldDB" id="A0A6P4BXI3"/>
<reference evidence="3" key="1">
    <citation type="journal article" date="2016" name="Nat. Genet.">
        <title>The genome sequences of Arachis duranensis and Arachis ipaensis, the diploid ancestors of cultivated peanut.</title>
        <authorList>
            <person name="Bertioli D.J."/>
            <person name="Cannon S.B."/>
            <person name="Froenicke L."/>
            <person name="Huang G."/>
            <person name="Farmer A.D."/>
            <person name="Cannon E.K."/>
            <person name="Liu X."/>
            <person name="Gao D."/>
            <person name="Clevenger J."/>
            <person name="Dash S."/>
            <person name="Ren L."/>
            <person name="Moretzsohn M.C."/>
            <person name="Shirasawa K."/>
            <person name="Huang W."/>
            <person name="Vidigal B."/>
            <person name="Abernathy B."/>
            <person name="Chu Y."/>
            <person name="Niederhuth C.E."/>
            <person name="Umale P."/>
            <person name="Araujo A.C."/>
            <person name="Kozik A."/>
            <person name="Kim K.D."/>
            <person name="Burow M.D."/>
            <person name="Varshney R.K."/>
            <person name="Wang X."/>
            <person name="Zhang X."/>
            <person name="Barkley N."/>
            <person name="Guimaraes P.M."/>
            <person name="Isobe S."/>
            <person name="Guo B."/>
            <person name="Liao B."/>
            <person name="Stalker H.T."/>
            <person name="Schmitz R.J."/>
            <person name="Scheffler B.E."/>
            <person name="Leal-Bertioli S.C."/>
            <person name="Xun X."/>
            <person name="Jackson S.A."/>
            <person name="Michelmore R."/>
            <person name="Ozias-Akins P."/>
        </authorList>
    </citation>
    <scope>NUCLEOTIDE SEQUENCE [LARGE SCALE GENOMIC DNA]</scope>
    <source>
        <strain evidence="3">cv. V14167</strain>
    </source>
</reference>
<comment type="similarity">
    <text evidence="1">Belongs to the Ole e I family.</text>
</comment>
<dbReference type="KEGG" id="adu:107459088"/>
<dbReference type="RefSeq" id="XP_015932788.1">
    <property type="nucleotide sequence ID" value="XM_016077302.1"/>
</dbReference>
<reference evidence="4" key="2">
    <citation type="submission" date="2025-08" db="UniProtKB">
        <authorList>
            <consortium name="RefSeq"/>
        </authorList>
    </citation>
    <scope>IDENTIFICATION</scope>
    <source>
        <tissue evidence="4">Whole plant</tissue>
    </source>
</reference>
<evidence type="ECO:0000313" key="4">
    <source>
        <dbReference type="RefSeq" id="XP_015932788.1"/>
    </source>
</evidence>